<dbReference type="AlphaFoldDB" id="A0A3B0X3D9"/>
<feature type="transmembrane region" description="Helical" evidence="6">
    <location>
        <begin position="98"/>
        <end position="121"/>
    </location>
</feature>
<accession>A0A3B0X3D9</accession>
<feature type="transmembrane region" description="Helical" evidence="6">
    <location>
        <begin position="133"/>
        <end position="152"/>
    </location>
</feature>
<keyword evidence="5 6" id="KW-0472">Membrane</keyword>
<keyword evidence="4 6" id="KW-1133">Transmembrane helix</keyword>
<evidence type="ECO:0000313" key="7">
    <source>
        <dbReference type="EMBL" id="VAW58913.1"/>
    </source>
</evidence>
<keyword evidence="2" id="KW-1003">Cell membrane</keyword>
<sequence>MGIIAVNADRFMLNMFMGLEAVGIYALALKLTLLVEVLVAEPFSKSYGAYRFSIMKNDDAGDTQKKITGYMSLIVAIIIVLIVYSSHEIITLMSNPEYYTAVIILPVLIFIGGFKVFTYIFQTGILYKKATKNIFYLSVLGCLSIIGLNYIFISAYGLLGACIAKVIASLIVLSATNYISQKYMKVEYPYLSLVKVLLITVGFIIMGIGANELSFWLAILTKLMLFSMLLVTLYYSGILTAQDKNNAIALLKAKLSRKPMPKSNGI</sequence>
<evidence type="ECO:0000256" key="1">
    <source>
        <dbReference type="ARBA" id="ARBA00004651"/>
    </source>
</evidence>
<feature type="transmembrane region" description="Helical" evidence="6">
    <location>
        <begin position="215"/>
        <end position="235"/>
    </location>
</feature>
<comment type="subcellular location">
    <subcellularLocation>
        <location evidence="1">Cell membrane</location>
        <topology evidence="1">Multi-pass membrane protein</topology>
    </subcellularLocation>
</comment>
<keyword evidence="3 6" id="KW-0812">Transmembrane</keyword>
<feature type="transmembrane region" description="Helical" evidence="6">
    <location>
        <begin position="158"/>
        <end position="178"/>
    </location>
</feature>
<evidence type="ECO:0000256" key="2">
    <source>
        <dbReference type="ARBA" id="ARBA00022475"/>
    </source>
</evidence>
<dbReference type="PANTHER" id="PTHR30250:SF11">
    <property type="entry name" value="O-ANTIGEN TRANSPORTER-RELATED"/>
    <property type="match status" value="1"/>
</dbReference>
<evidence type="ECO:0000256" key="5">
    <source>
        <dbReference type="ARBA" id="ARBA00023136"/>
    </source>
</evidence>
<feature type="transmembrane region" description="Helical" evidence="6">
    <location>
        <begin position="67"/>
        <end position="86"/>
    </location>
</feature>
<reference evidence="7" key="1">
    <citation type="submission" date="2018-06" db="EMBL/GenBank/DDBJ databases">
        <authorList>
            <person name="Zhirakovskaya E."/>
        </authorList>
    </citation>
    <scope>NUCLEOTIDE SEQUENCE</scope>
</reference>
<dbReference type="GO" id="GO:0005886">
    <property type="term" value="C:plasma membrane"/>
    <property type="evidence" value="ECO:0007669"/>
    <property type="project" value="UniProtKB-SubCell"/>
</dbReference>
<name>A0A3B0X3D9_9ZZZZ</name>
<dbReference type="PANTHER" id="PTHR30250">
    <property type="entry name" value="PST FAMILY PREDICTED COLANIC ACID TRANSPORTER"/>
    <property type="match status" value="1"/>
</dbReference>
<feature type="transmembrane region" description="Helical" evidence="6">
    <location>
        <begin position="190"/>
        <end position="209"/>
    </location>
</feature>
<gene>
    <name evidence="7" type="ORF">MNBD_GAMMA11-191</name>
</gene>
<evidence type="ECO:0000256" key="3">
    <source>
        <dbReference type="ARBA" id="ARBA00022692"/>
    </source>
</evidence>
<organism evidence="7">
    <name type="scientific">hydrothermal vent metagenome</name>
    <dbReference type="NCBI Taxonomy" id="652676"/>
    <lineage>
        <taxon>unclassified sequences</taxon>
        <taxon>metagenomes</taxon>
        <taxon>ecological metagenomes</taxon>
    </lineage>
</organism>
<evidence type="ECO:0000256" key="4">
    <source>
        <dbReference type="ARBA" id="ARBA00022989"/>
    </source>
</evidence>
<dbReference type="EMBL" id="UOFG01000053">
    <property type="protein sequence ID" value="VAW58913.1"/>
    <property type="molecule type" value="Genomic_DNA"/>
</dbReference>
<protein>
    <submittedName>
        <fullName evidence="7">Uncharacterized protein</fullName>
    </submittedName>
</protein>
<dbReference type="InterPro" id="IPR050833">
    <property type="entry name" value="Poly_Biosynth_Transport"/>
</dbReference>
<proteinExistence type="predicted"/>
<evidence type="ECO:0000256" key="6">
    <source>
        <dbReference type="SAM" id="Phobius"/>
    </source>
</evidence>
<feature type="transmembrane region" description="Helical" evidence="6">
    <location>
        <begin position="22"/>
        <end position="43"/>
    </location>
</feature>